<evidence type="ECO:0000256" key="3">
    <source>
        <dbReference type="ARBA" id="ARBA00022448"/>
    </source>
</evidence>
<keyword evidence="3 9" id="KW-0813">Transport</keyword>
<dbReference type="RefSeq" id="WP_048278718.1">
    <property type="nucleotide sequence ID" value="NZ_LDZF01000007.1"/>
</dbReference>
<dbReference type="EMBL" id="LDZF01000007">
    <property type="protein sequence ID" value="KMK14470.1"/>
    <property type="molecule type" value="Genomic_DNA"/>
</dbReference>
<evidence type="ECO:0000259" key="10">
    <source>
        <dbReference type="PROSITE" id="PS50928"/>
    </source>
</evidence>
<keyword evidence="12" id="KW-1185">Reference proteome</keyword>
<feature type="transmembrane region" description="Helical" evidence="9">
    <location>
        <begin position="87"/>
        <end position="109"/>
    </location>
</feature>
<keyword evidence="6 9" id="KW-0812">Transmembrane</keyword>
<comment type="similarity">
    <text evidence="2">Belongs to the binding-protein-dependent transport system permease family. CysTW subfamily.</text>
</comment>
<evidence type="ECO:0000256" key="1">
    <source>
        <dbReference type="ARBA" id="ARBA00004429"/>
    </source>
</evidence>
<dbReference type="Proteomes" id="UP000036196">
    <property type="component" value="Unassembled WGS sequence"/>
</dbReference>
<evidence type="ECO:0000256" key="7">
    <source>
        <dbReference type="ARBA" id="ARBA00022989"/>
    </source>
</evidence>
<feature type="transmembrane region" description="Helical" evidence="9">
    <location>
        <begin position="20"/>
        <end position="41"/>
    </location>
</feature>
<evidence type="ECO:0000256" key="8">
    <source>
        <dbReference type="ARBA" id="ARBA00023136"/>
    </source>
</evidence>
<evidence type="ECO:0000256" key="6">
    <source>
        <dbReference type="ARBA" id="ARBA00022692"/>
    </source>
</evidence>
<dbReference type="InterPro" id="IPR000515">
    <property type="entry name" value="MetI-like"/>
</dbReference>
<keyword evidence="5" id="KW-0997">Cell inner membrane</keyword>
<dbReference type="FunFam" id="1.10.3720.10:FF:000003">
    <property type="entry name" value="Aliphatic sulfonate ABC transporter permease"/>
    <property type="match status" value="1"/>
</dbReference>
<comment type="subcellular location">
    <subcellularLocation>
        <location evidence="1">Cell inner membrane</location>
        <topology evidence="1">Multi-pass membrane protein</topology>
    </subcellularLocation>
    <subcellularLocation>
        <location evidence="9">Cell membrane</location>
        <topology evidence="9">Multi-pass membrane protein</topology>
    </subcellularLocation>
</comment>
<keyword evidence="4" id="KW-1003">Cell membrane</keyword>
<dbReference type="PATRIC" id="fig|61647.15.peg.5123"/>
<dbReference type="eggNOG" id="COG0600">
    <property type="taxonomic scope" value="Bacteria"/>
</dbReference>
<keyword evidence="7 9" id="KW-1133">Transmembrane helix</keyword>
<dbReference type="InterPro" id="IPR035906">
    <property type="entry name" value="MetI-like_sf"/>
</dbReference>
<evidence type="ECO:0000313" key="12">
    <source>
        <dbReference type="Proteomes" id="UP000036196"/>
    </source>
</evidence>
<dbReference type="SUPFAM" id="SSF161098">
    <property type="entry name" value="MetI-like"/>
    <property type="match status" value="1"/>
</dbReference>
<dbReference type="STRING" id="61647.LG71_23555"/>
<evidence type="ECO:0000256" key="5">
    <source>
        <dbReference type="ARBA" id="ARBA00022519"/>
    </source>
</evidence>
<evidence type="ECO:0000313" key="11">
    <source>
        <dbReference type="EMBL" id="KMK14470.1"/>
    </source>
</evidence>
<dbReference type="PROSITE" id="PS50928">
    <property type="entry name" value="ABC_TM1"/>
    <property type="match status" value="1"/>
</dbReference>
<feature type="transmembrane region" description="Helical" evidence="9">
    <location>
        <begin position="236"/>
        <end position="256"/>
    </location>
</feature>
<feature type="transmembrane region" description="Helical" evidence="9">
    <location>
        <begin position="146"/>
        <end position="165"/>
    </location>
</feature>
<accession>A0A0J5PVT8</accession>
<dbReference type="GO" id="GO:0042918">
    <property type="term" value="P:alkanesulfonate transmembrane transport"/>
    <property type="evidence" value="ECO:0007669"/>
    <property type="project" value="UniProtKB-ARBA"/>
</dbReference>
<comment type="caution">
    <text evidence="11">The sequence shown here is derived from an EMBL/GenBank/DDBJ whole genome shotgun (WGS) entry which is preliminary data.</text>
</comment>
<protein>
    <submittedName>
        <fullName evidence="11">Taurine transporter subunit</fullName>
    </submittedName>
</protein>
<proteinExistence type="inferred from homology"/>
<feature type="domain" description="ABC transmembrane type-1" evidence="10">
    <location>
        <begin position="80"/>
        <end position="260"/>
    </location>
</feature>
<evidence type="ECO:0000256" key="4">
    <source>
        <dbReference type="ARBA" id="ARBA00022475"/>
    </source>
</evidence>
<sequence>MSAIVNDKPKRLRASWRWPLSRQLTLSLLTLTALFALWWAVTRLELIAPLFLPPPGAVLDKLLTIAGPQGFMDATLWQHLAASLTRILIALAAAVLIGIPVGIAMGLSPTARGILDPLIELYRPVPPLAYLPLMVIWFGIGETSKILLIYLAIFAPVAMATLAGVKSVQQVRVRAAQSLGASRGQILWFVILPGALPDILTGLRIGLGVGWSTLVAAELIAATRGLGFMVQSAGEFLATDVVLAGIAVIAVIAFTLELGLRALQRRLTPWYGEIS</sequence>
<dbReference type="Pfam" id="PF00528">
    <property type="entry name" value="BPD_transp_1"/>
    <property type="match status" value="1"/>
</dbReference>
<feature type="transmembrane region" description="Helical" evidence="9">
    <location>
        <begin position="186"/>
        <end position="207"/>
    </location>
</feature>
<gene>
    <name evidence="11" type="ORF">ABW06_09055</name>
</gene>
<dbReference type="Gene3D" id="1.10.3720.10">
    <property type="entry name" value="MetI-like"/>
    <property type="match status" value="1"/>
</dbReference>
<evidence type="ECO:0000256" key="9">
    <source>
        <dbReference type="RuleBase" id="RU363032"/>
    </source>
</evidence>
<reference evidence="11 12" key="1">
    <citation type="submission" date="2015-05" db="EMBL/GenBank/DDBJ databases">
        <title>Genome sequences of Pluralibacter gergoviae.</title>
        <authorList>
            <person name="Greninger A.L."/>
            <person name="Miller S."/>
        </authorList>
    </citation>
    <scope>NUCLEOTIDE SEQUENCE [LARGE SCALE GENOMIC DNA]</scope>
    <source>
        <strain evidence="11 12">JS81F13</strain>
    </source>
</reference>
<name>A0A0J5PVT8_PLUGE</name>
<dbReference type="GO" id="GO:0010438">
    <property type="term" value="P:cellular response to sulfur starvation"/>
    <property type="evidence" value="ECO:0007669"/>
    <property type="project" value="TreeGrafter"/>
</dbReference>
<dbReference type="AlphaFoldDB" id="A0A0J5PVT8"/>
<dbReference type="PANTHER" id="PTHR30151">
    <property type="entry name" value="ALKANE SULFONATE ABC TRANSPORTER-RELATED, MEMBRANE SUBUNIT"/>
    <property type="match status" value="1"/>
</dbReference>
<dbReference type="CDD" id="cd06261">
    <property type="entry name" value="TM_PBP2"/>
    <property type="match status" value="1"/>
</dbReference>
<evidence type="ECO:0000256" key="2">
    <source>
        <dbReference type="ARBA" id="ARBA00007069"/>
    </source>
</evidence>
<dbReference type="GO" id="GO:0005886">
    <property type="term" value="C:plasma membrane"/>
    <property type="evidence" value="ECO:0007669"/>
    <property type="project" value="UniProtKB-SubCell"/>
</dbReference>
<organism evidence="11 12">
    <name type="scientific">Pluralibacter gergoviae</name>
    <name type="common">Enterobacter gergoviae</name>
    <dbReference type="NCBI Taxonomy" id="61647"/>
    <lineage>
        <taxon>Bacteria</taxon>
        <taxon>Pseudomonadati</taxon>
        <taxon>Pseudomonadota</taxon>
        <taxon>Gammaproteobacteria</taxon>
        <taxon>Enterobacterales</taxon>
        <taxon>Enterobacteriaceae</taxon>
        <taxon>Pluralibacter</taxon>
    </lineage>
</organism>
<dbReference type="NCBIfam" id="NF007545">
    <property type="entry name" value="PRK10160.1"/>
    <property type="match status" value="1"/>
</dbReference>
<feature type="transmembrane region" description="Helical" evidence="9">
    <location>
        <begin position="121"/>
        <end position="140"/>
    </location>
</feature>
<keyword evidence="8 9" id="KW-0472">Membrane</keyword>
<dbReference type="PANTHER" id="PTHR30151:SF25">
    <property type="entry name" value="TAURINE TRANSPORT SYSTEM PERMEASE PROTEIN TAUC"/>
    <property type="match status" value="1"/>
</dbReference>